<protein>
    <submittedName>
        <fullName evidence="1">Uncharacterized protein</fullName>
    </submittedName>
</protein>
<evidence type="ECO:0000313" key="1">
    <source>
        <dbReference type="EMBL" id="MBB4772673.1"/>
    </source>
</evidence>
<reference evidence="1 2" key="1">
    <citation type="submission" date="2020-08" db="EMBL/GenBank/DDBJ databases">
        <title>Sequencing the genomes of 1000 actinobacteria strains.</title>
        <authorList>
            <person name="Klenk H.-P."/>
        </authorList>
    </citation>
    <scope>NUCLEOTIDE SEQUENCE [LARGE SCALE GENOMIC DNA]</scope>
    <source>
        <strain evidence="1 2">DSM 44772</strain>
    </source>
</reference>
<organism evidence="1 2">
    <name type="scientific">Actinomadura livida</name>
    <dbReference type="NCBI Taxonomy" id="79909"/>
    <lineage>
        <taxon>Bacteria</taxon>
        <taxon>Bacillati</taxon>
        <taxon>Actinomycetota</taxon>
        <taxon>Actinomycetes</taxon>
        <taxon>Streptosporangiales</taxon>
        <taxon>Thermomonosporaceae</taxon>
        <taxon>Actinomadura</taxon>
    </lineage>
</organism>
<evidence type="ECO:0000313" key="2">
    <source>
        <dbReference type="Proteomes" id="UP000549343"/>
    </source>
</evidence>
<comment type="caution">
    <text evidence="1">The sequence shown here is derived from an EMBL/GenBank/DDBJ whole genome shotgun (WGS) entry which is preliminary data.</text>
</comment>
<sequence>MFRRAVCLWDPYTTNGMQVIDFRLSVLSGAVKSGHGQANTVGSPHVYGYEA</sequence>
<proteinExistence type="predicted"/>
<dbReference type="AlphaFoldDB" id="A0A7W7MVL9"/>
<gene>
    <name evidence="1" type="ORF">F4557_001091</name>
</gene>
<accession>A0A7W7MVL9</accession>
<name>A0A7W7MVL9_9ACTN</name>
<dbReference type="Proteomes" id="UP000549343">
    <property type="component" value="Unassembled WGS sequence"/>
</dbReference>
<dbReference type="EMBL" id="JACHMV010000001">
    <property type="protein sequence ID" value="MBB4772673.1"/>
    <property type="molecule type" value="Genomic_DNA"/>
</dbReference>